<feature type="domain" description="Peptidase M14" evidence="5">
    <location>
        <begin position="33"/>
        <end position="314"/>
    </location>
</feature>
<comment type="cofactor">
    <cofactor evidence="1">
        <name>Zn(2+)</name>
        <dbReference type="ChEBI" id="CHEBI:29105"/>
    </cofactor>
</comment>
<dbReference type="GO" id="GO:0004181">
    <property type="term" value="F:metallocarboxypeptidase activity"/>
    <property type="evidence" value="ECO:0007669"/>
    <property type="project" value="InterPro"/>
</dbReference>
<dbReference type="PANTHER" id="PTHR11705:SF145">
    <property type="entry name" value="PEPTIDASE M14 CARBOXYPEPTIDASE A DOMAIN-CONTAINING PROTEIN"/>
    <property type="match status" value="1"/>
</dbReference>
<dbReference type="OrthoDB" id="9767214at2"/>
<name>A0A5M8QKF4_9BACT</name>
<reference evidence="7 9" key="3">
    <citation type="submission" date="2024-08" db="EMBL/GenBank/DDBJ databases">
        <authorList>
            <person name="Wei W."/>
        </authorList>
    </citation>
    <scope>NUCLEOTIDE SEQUENCE [LARGE SCALE GENOMIC DNA]</scope>
    <source>
        <strain evidence="7 9">XU2</strain>
    </source>
</reference>
<comment type="similarity">
    <text evidence="2 3">Belongs to the peptidase M14 family.</text>
</comment>
<evidence type="ECO:0000256" key="4">
    <source>
        <dbReference type="SAM" id="SignalP"/>
    </source>
</evidence>
<keyword evidence="9" id="KW-1185">Reference proteome</keyword>
<evidence type="ECO:0000256" key="1">
    <source>
        <dbReference type="ARBA" id="ARBA00001947"/>
    </source>
</evidence>
<dbReference type="SUPFAM" id="SSF53187">
    <property type="entry name" value="Zn-dependent exopeptidases"/>
    <property type="match status" value="1"/>
</dbReference>
<dbReference type="Gene3D" id="3.40.630.10">
    <property type="entry name" value="Zn peptidases"/>
    <property type="match status" value="1"/>
</dbReference>
<keyword evidence="4" id="KW-0732">Signal</keyword>
<keyword evidence="7" id="KW-0645">Protease</keyword>
<organism evidence="6 8">
    <name type="scientific">Rufibacter glacialis</name>
    <dbReference type="NCBI Taxonomy" id="1259555"/>
    <lineage>
        <taxon>Bacteria</taxon>
        <taxon>Pseudomonadati</taxon>
        <taxon>Bacteroidota</taxon>
        <taxon>Cytophagia</taxon>
        <taxon>Cytophagales</taxon>
        <taxon>Hymenobacteraceae</taxon>
        <taxon>Rufibacter</taxon>
    </lineage>
</organism>
<dbReference type="RefSeq" id="WP_149097822.1">
    <property type="nucleotide sequence ID" value="NZ_BMMG01000002.1"/>
</dbReference>
<evidence type="ECO:0000259" key="5">
    <source>
        <dbReference type="PROSITE" id="PS52035"/>
    </source>
</evidence>
<evidence type="ECO:0000313" key="8">
    <source>
        <dbReference type="Proteomes" id="UP000323866"/>
    </source>
</evidence>
<gene>
    <name evidence="7" type="ORF">ACD591_01830</name>
    <name evidence="6" type="ORF">FOE74_06730</name>
</gene>
<evidence type="ECO:0000313" key="7">
    <source>
        <dbReference type="EMBL" id="MFA1770014.1"/>
    </source>
</evidence>
<feature type="signal peptide" evidence="4">
    <location>
        <begin position="1"/>
        <end position="20"/>
    </location>
</feature>
<keyword evidence="7" id="KW-0121">Carboxypeptidase</keyword>
<dbReference type="PANTHER" id="PTHR11705">
    <property type="entry name" value="PROTEASE FAMILY M14 CARBOXYPEPTIDASE A,B"/>
    <property type="match status" value="1"/>
</dbReference>
<dbReference type="Proteomes" id="UP000323866">
    <property type="component" value="Unassembled WGS sequence"/>
</dbReference>
<dbReference type="InterPro" id="IPR000834">
    <property type="entry name" value="Peptidase_M14"/>
</dbReference>
<comment type="caution">
    <text evidence="6">The sequence shown here is derived from an EMBL/GenBank/DDBJ whole genome shotgun (WGS) entry which is preliminary data.</text>
</comment>
<feature type="chain" id="PRO_5024339335" evidence="4">
    <location>
        <begin position="21"/>
        <end position="584"/>
    </location>
</feature>
<dbReference type="EC" id="3.4.17.-" evidence="7"/>
<proteinExistence type="inferred from homology"/>
<dbReference type="GO" id="GO:0005615">
    <property type="term" value="C:extracellular space"/>
    <property type="evidence" value="ECO:0007669"/>
    <property type="project" value="TreeGrafter"/>
</dbReference>
<feature type="active site" description="Proton donor/acceptor" evidence="3">
    <location>
        <position position="289"/>
    </location>
</feature>
<protein>
    <submittedName>
        <fullName evidence="7">M14 family metallopeptidase</fullName>
        <ecNumber evidence="7">3.4.17.-</ecNumber>
    </submittedName>
</protein>
<dbReference type="Proteomes" id="UP001570846">
    <property type="component" value="Unassembled WGS sequence"/>
</dbReference>
<evidence type="ECO:0000313" key="9">
    <source>
        <dbReference type="Proteomes" id="UP001570846"/>
    </source>
</evidence>
<evidence type="ECO:0000256" key="2">
    <source>
        <dbReference type="ARBA" id="ARBA00005988"/>
    </source>
</evidence>
<dbReference type="PROSITE" id="PS52035">
    <property type="entry name" value="PEPTIDASE_M14"/>
    <property type="match status" value="1"/>
</dbReference>
<dbReference type="AlphaFoldDB" id="A0A5M8QKF4"/>
<dbReference type="Pfam" id="PF00246">
    <property type="entry name" value="Peptidase_M14"/>
    <property type="match status" value="1"/>
</dbReference>
<dbReference type="EMBL" id="VKKZ01000019">
    <property type="protein sequence ID" value="KAA6435631.1"/>
    <property type="molecule type" value="Genomic_DNA"/>
</dbReference>
<evidence type="ECO:0000313" key="6">
    <source>
        <dbReference type="EMBL" id="KAA6435631.1"/>
    </source>
</evidence>
<dbReference type="GO" id="GO:0006508">
    <property type="term" value="P:proteolysis"/>
    <property type="evidence" value="ECO:0007669"/>
    <property type="project" value="InterPro"/>
</dbReference>
<reference evidence="6 8" key="2">
    <citation type="submission" date="2019-09" db="EMBL/GenBank/DDBJ databases">
        <title>A bacterium isolated from glacier soil.</title>
        <authorList>
            <person name="Liu Q."/>
        </authorList>
    </citation>
    <scope>NUCLEOTIDE SEQUENCE [LARGE SCALE GENOMIC DNA]</scope>
    <source>
        <strain evidence="6 8">MDT1-10-3</strain>
    </source>
</reference>
<accession>A0A5M8QKF4</accession>
<reference evidence="6 8" key="1">
    <citation type="submission" date="2019-07" db="EMBL/GenBank/DDBJ databases">
        <authorList>
            <person name="Qu J.-H."/>
        </authorList>
    </citation>
    <scope>NUCLEOTIDE SEQUENCE [LARGE SCALE GENOMIC DNA]</scope>
    <source>
        <strain evidence="6 8">MDT1-10-3</strain>
    </source>
</reference>
<dbReference type="GO" id="GO:0008270">
    <property type="term" value="F:zinc ion binding"/>
    <property type="evidence" value="ECO:0007669"/>
    <property type="project" value="InterPro"/>
</dbReference>
<evidence type="ECO:0000256" key="3">
    <source>
        <dbReference type="PROSITE-ProRule" id="PRU01379"/>
    </source>
</evidence>
<dbReference type="CDD" id="cd06241">
    <property type="entry name" value="M14-like"/>
    <property type="match status" value="1"/>
</dbReference>
<keyword evidence="7" id="KW-0378">Hydrolase</keyword>
<sequence>MFLPLLTFLGALLSAGPATPDWKTPYEKSNRTQTATYQECISYYQRLDEAYPEIKMTPIGTTDAGKPLHTVVLSTDGDFDPVSLHRKGKTVLLVQNGIHPGEPEGIDATMMLARDLMQDKKLKKQLDHVVLVIIPIYNIGGALNRNSHTRTNQNGPVSYGFRGNSRNLDLNRDFIKEDSKNAQTFATIFRTWDPEVFVDNHTSNGADYQYTMTLIPTQHNKLGGALGTLLKQQMLPALYKGMEKRKWPLVPYVNSRGETPETGIFGFADLPRYASGYTTLFQTLGFIPETHMLKSFDKRVASTYDLMLEFLDYTAKNGKAIQEARRKDRAALLTQQEFVLNWAPDTTQVEIIKFKGYEAKYKPSEVSGLERLYYDRNAPFTRPVKFFDTFRPTLTVTKPVAYLIPQAWSQVIERLRQNQVELKRLTRDTVLTPETYYITDYKTGQRPYEGHYLHTEVQVKKVQQPIQYFAGDYVVYLNQVSNRFLVETLEPQAPDSYFAWNFFDSILGQKEYFSAYVFEDLAAEYLRKDPKLKAALEEAKAKDPALAKSAQAQLNFVYRHTPHYENTHLRYPVARWQGGALPVQ</sequence>
<dbReference type="EMBL" id="JBGOGF010000001">
    <property type="protein sequence ID" value="MFA1770014.1"/>
    <property type="molecule type" value="Genomic_DNA"/>
</dbReference>